<evidence type="ECO:0000313" key="2">
    <source>
        <dbReference type="Proteomes" id="UP001162060"/>
    </source>
</evidence>
<dbReference type="Proteomes" id="UP001162060">
    <property type="component" value="Unassembled WGS sequence"/>
</dbReference>
<organism evidence="1 2">
    <name type="scientific">Peronospora matthiolae</name>
    <dbReference type="NCBI Taxonomy" id="2874970"/>
    <lineage>
        <taxon>Eukaryota</taxon>
        <taxon>Sar</taxon>
        <taxon>Stramenopiles</taxon>
        <taxon>Oomycota</taxon>
        <taxon>Peronosporomycetes</taxon>
        <taxon>Peronosporales</taxon>
        <taxon>Peronosporaceae</taxon>
        <taxon>Peronospora</taxon>
    </lineage>
</organism>
<name>A0AAV1TA26_9STRA</name>
<sequence>MLAWYAEDVTRLVEKEVQEVEEVIRGIYPETAFIEWETDSKESEMLAVLSVQTKSSRTSEREAMTLALALLARTLERKSTGADRPGTTGTSEYMSSGGTCEVCICLCLIGVGNYG</sequence>
<proteinExistence type="predicted"/>
<accession>A0AAV1TA26</accession>
<comment type="caution">
    <text evidence="1">The sequence shown here is derived from an EMBL/GenBank/DDBJ whole genome shotgun (WGS) entry which is preliminary data.</text>
</comment>
<dbReference type="AlphaFoldDB" id="A0AAV1TA26"/>
<protein>
    <submittedName>
        <fullName evidence="1">Uncharacterized protein</fullName>
    </submittedName>
</protein>
<gene>
    <name evidence="1" type="ORF">PM001_LOCUS4479</name>
</gene>
<dbReference type="EMBL" id="CAKLBY020000038">
    <property type="protein sequence ID" value="CAK7912010.1"/>
    <property type="molecule type" value="Genomic_DNA"/>
</dbReference>
<reference evidence="1" key="1">
    <citation type="submission" date="2024-01" db="EMBL/GenBank/DDBJ databases">
        <authorList>
            <person name="Webb A."/>
        </authorList>
    </citation>
    <scope>NUCLEOTIDE SEQUENCE</scope>
    <source>
        <strain evidence="1">Pm1</strain>
    </source>
</reference>
<evidence type="ECO:0000313" key="1">
    <source>
        <dbReference type="EMBL" id="CAK7912010.1"/>
    </source>
</evidence>